<dbReference type="AlphaFoldDB" id="A0A0A0HPX3"/>
<dbReference type="GO" id="GO:0009306">
    <property type="term" value="P:protein secretion"/>
    <property type="evidence" value="ECO:0007669"/>
    <property type="project" value="InterPro"/>
</dbReference>
<keyword evidence="4" id="KW-0966">Cell projection</keyword>
<keyword evidence="3" id="KW-1133">Transmembrane helix</keyword>
<dbReference type="STRING" id="215743.ROSMUCSMR3_01298"/>
<dbReference type="SUPFAM" id="SSF160544">
    <property type="entry name" value="EscU C-terminal domain-like"/>
    <property type="match status" value="1"/>
</dbReference>
<protein>
    <submittedName>
        <fullName evidence="4">Flagellar biosynthesis pathway, component FlhB</fullName>
    </submittedName>
</protein>
<dbReference type="eggNOG" id="COG1377">
    <property type="taxonomic scope" value="Bacteria"/>
</dbReference>
<dbReference type="Proteomes" id="UP000030021">
    <property type="component" value="Unassembled WGS sequence"/>
</dbReference>
<keyword evidence="3" id="KW-0472">Membrane</keyword>
<dbReference type="RefSeq" id="WP_037272435.1">
    <property type="nucleotide sequence ID" value="NZ_KN293979.1"/>
</dbReference>
<comment type="caution">
    <text evidence="4">The sequence shown here is derived from an EMBL/GenBank/DDBJ whole genome shotgun (WGS) entry which is preliminary data.</text>
</comment>
<gene>
    <name evidence="4" type="ORF">rosmuc_01827</name>
</gene>
<feature type="transmembrane region" description="Helical" evidence="3">
    <location>
        <begin position="84"/>
        <end position="106"/>
    </location>
</feature>
<dbReference type="GO" id="GO:0005886">
    <property type="term" value="C:plasma membrane"/>
    <property type="evidence" value="ECO:0007669"/>
    <property type="project" value="TreeGrafter"/>
</dbReference>
<accession>A0A0A0HPX3</accession>
<evidence type="ECO:0000256" key="3">
    <source>
        <dbReference type="SAM" id="Phobius"/>
    </source>
</evidence>
<keyword evidence="4" id="KW-0969">Cilium</keyword>
<dbReference type="PANTHER" id="PTHR30531:SF12">
    <property type="entry name" value="FLAGELLAR BIOSYNTHETIC PROTEIN FLHB"/>
    <property type="match status" value="1"/>
</dbReference>
<dbReference type="EMBL" id="AONH01000010">
    <property type="protein sequence ID" value="KGM88133.1"/>
    <property type="molecule type" value="Genomic_DNA"/>
</dbReference>
<comment type="similarity">
    <text evidence="1">Belongs to the type III secretion exporter family.</text>
</comment>
<dbReference type="Pfam" id="PF01312">
    <property type="entry name" value="Bac_export_2"/>
    <property type="match status" value="1"/>
</dbReference>
<evidence type="ECO:0000313" key="5">
    <source>
        <dbReference type="Proteomes" id="UP000030021"/>
    </source>
</evidence>
<dbReference type="InterPro" id="IPR006135">
    <property type="entry name" value="T3SS_substrate_exporter"/>
</dbReference>
<feature type="transmembrane region" description="Helical" evidence="3">
    <location>
        <begin position="183"/>
        <end position="210"/>
    </location>
</feature>
<feature type="transmembrane region" description="Helical" evidence="3">
    <location>
        <begin position="34"/>
        <end position="54"/>
    </location>
</feature>
<sequence>MADADDGQEKTEEPTQKRRQEAREEGRITTSTEVFVLVTLGMGALILSAGQWALPGLAGLWAKGLVIEGAQSLDAMMIAHTRDMMLWMLAAGPGLGLPLLAAVLMAQSAMGGLNFAPKALGFKPEKMNPLTGLGRMVSMKALVDLLKAVLKVTLLLAAGVLMLQPLLPALGSSSALAPGDAMVLFGTAMLRVMGGLLLGLVVIAALDLGWQIHSNTKSMRMSRQDIKDESKESEGSPEQKGAMRRRQMQASHRASERKALADVPMATAIITNPTHFAVALRYEPGTDTAPRILAMGKGPMAQAVIRRGRRAGVTTLQVPPLARALYFTGAIGREIPDVLFAAVAVILAHVWRLEQGQPAPMPDVDLPPDLTLDEFGRPLRWRNQ</sequence>
<dbReference type="PANTHER" id="PTHR30531">
    <property type="entry name" value="FLAGELLAR BIOSYNTHETIC PROTEIN FLHB"/>
    <property type="match status" value="1"/>
</dbReference>
<reference evidence="4 5" key="1">
    <citation type="submission" date="2013-01" db="EMBL/GenBank/DDBJ databases">
        <authorList>
            <person name="Fiebig A."/>
            <person name="Goeker M."/>
            <person name="Klenk H.-P.P."/>
        </authorList>
    </citation>
    <scope>NUCLEOTIDE SEQUENCE [LARGE SCALE GENOMIC DNA]</scope>
    <source>
        <strain evidence="4 5">DSM 17069</strain>
    </source>
</reference>
<proteinExistence type="inferred from homology"/>
<evidence type="ECO:0000256" key="1">
    <source>
        <dbReference type="ARBA" id="ARBA00010690"/>
    </source>
</evidence>
<feature type="compositionally biased region" description="Basic and acidic residues" evidence="2">
    <location>
        <begin position="222"/>
        <end position="234"/>
    </location>
</feature>
<dbReference type="PRINTS" id="PR00950">
    <property type="entry name" value="TYPE3IMSPROT"/>
</dbReference>
<feature type="region of interest" description="Disordered" evidence="2">
    <location>
        <begin position="1"/>
        <end position="25"/>
    </location>
</feature>
<keyword evidence="4" id="KW-0282">Flagellum</keyword>
<dbReference type="InterPro" id="IPR029025">
    <property type="entry name" value="T3SS_substrate_exporter_C"/>
</dbReference>
<dbReference type="PATRIC" id="fig|1288298.3.peg.1842"/>
<evidence type="ECO:0000313" key="4">
    <source>
        <dbReference type="EMBL" id="KGM88133.1"/>
    </source>
</evidence>
<evidence type="ECO:0000256" key="2">
    <source>
        <dbReference type="SAM" id="MobiDB-lite"/>
    </source>
</evidence>
<dbReference type="OrthoDB" id="9807950at2"/>
<feature type="transmembrane region" description="Helical" evidence="3">
    <location>
        <begin position="145"/>
        <end position="163"/>
    </location>
</feature>
<dbReference type="HOGENOM" id="CLU_041013_1_0_5"/>
<name>A0A0A0HPX3_9RHOB</name>
<feature type="region of interest" description="Disordered" evidence="2">
    <location>
        <begin position="219"/>
        <end position="257"/>
    </location>
</feature>
<dbReference type="Gene3D" id="3.40.1690.10">
    <property type="entry name" value="secretion proteins EscU"/>
    <property type="match status" value="1"/>
</dbReference>
<keyword evidence="3" id="KW-0812">Transmembrane</keyword>
<organism evidence="4 5">
    <name type="scientific">Roseovarius mucosus DSM 17069</name>
    <dbReference type="NCBI Taxonomy" id="1288298"/>
    <lineage>
        <taxon>Bacteria</taxon>
        <taxon>Pseudomonadati</taxon>
        <taxon>Pseudomonadota</taxon>
        <taxon>Alphaproteobacteria</taxon>
        <taxon>Rhodobacterales</taxon>
        <taxon>Roseobacteraceae</taxon>
        <taxon>Roseovarius</taxon>
    </lineage>
</organism>
<feature type="compositionally biased region" description="Basic and acidic residues" evidence="2">
    <location>
        <begin position="7"/>
        <end position="25"/>
    </location>
</feature>